<protein>
    <submittedName>
        <fullName evidence="9">Sugar ABC transporter permease</fullName>
    </submittedName>
</protein>
<sequence>MVKQSEFKRIIEKSKDYTFLMPASLFLLLFLVYPIFFNLNLSFRDVNVGNLIQGERELVGLSNYVTVLKDPLFVKALANSIVFTVGTIIFSTCIGFMLALYFNKPFPGNKWMRSILLIAWMTPIIIIGTVFRWMLSGENGIINEILMNIGILSQPNYWLTDTNTALFSVIITNIWISIPFSMVIILSGLQALPGNIYEAAKIDGANRFQQFFYITLPLMKPTLLVLLMLGVIFTFKVFDLIYIMTAGGPADATQVIPFLAYQLSFGMYRFGEGAALSNISFIIIGLFALVYLYFIRREEVM</sequence>
<proteinExistence type="inferred from homology"/>
<evidence type="ECO:0000256" key="1">
    <source>
        <dbReference type="ARBA" id="ARBA00004651"/>
    </source>
</evidence>
<organism evidence="9 10">
    <name type="scientific">Oceanobacillus profundus</name>
    <dbReference type="NCBI Taxonomy" id="372463"/>
    <lineage>
        <taxon>Bacteria</taxon>
        <taxon>Bacillati</taxon>
        <taxon>Bacillota</taxon>
        <taxon>Bacilli</taxon>
        <taxon>Bacillales</taxon>
        <taxon>Bacillaceae</taxon>
        <taxon>Oceanobacillus</taxon>
    </lineage>
</organism>
<evidence type="ECO:0000256" key="4">
    <source>
        <dbReference type="ARBA" id="ARBA00022692"/>
    </source>
</evidence>
<keyword evidence="5 7" id="KW-1133">Transmembrane helix</keyword>
<evidence type="ECO:0000256" key="5">
    <source>
        <dbReference type="ARBA" id="ARBA00022989"/>
    </source>
</evidence>
<feature type="transmembrane region" description="Helical" evidence="7">
    <location>
        <begin position="17"/>
        <end position="36"/>
    </location>
</feature>
<dbReference type="InterPro" id="IPR000515">
    <property type="entry name" value="MetI-like"/>
</dbReference>
<feature type="transmembrane region" description="Helical" evidence="7">
    <location>
        <begin position="114"/>
        <end position="135"/>
    </location>
</feature>
<reference evidence="9 10" key="1">
    <citation type="journal article" date="2007" name="Int. J. Syst. Evol. Microbiol.">
        <title>Oceanobacillus profundus sp. nov., isolated from a deep-sea sediment core.</title>
        <authorList>
            <person name="Kim Y.G."/>
            <person name="Choi D.H."/>
            <person name="Hyun S."/>
            <person name="Cho B.C."/>
        </authorList>
    </citation>
    <scope>NUCLEOTIDE SEQUENCE [LARGE SCALE GENOMIC DNA]</scope>
    <source>
        <strain evidence="9 10">DSM 18246</strain>
    </source>
</reference>
<keyword evidence="4 7" id="KW-0812">Transmembrane</keyword>
<feature type="transmembrane region" description="Helical" evidence="7">
    <location>
        <begin position="210"/>
        <end position="235"/>
    </location>
</feature>
<evidence type="ECO:0000256" key="7">
    <source>
        <dbReference type="RuleBase" id="RU363032"/>
    </source>
</evidence>
<feature type="transmembrane region" description="Helical" evidence="7">
    <location>
        <begin position="273"/>
        <end position="295"/>
    </location>
</feature>
<name>A0A417YBH3_9BACI</name>
<dbReference type="PROSITE" id="PS50928">
    <property type="entry name" value="ABC_TM1"/>
    <property type="match status" value="1"/>
</dbReference>
<comment type="caution">
    <text evidence="9">The sequence shown here is derived from an EMBL/GenBank/DDBJ whole genome shotgun (WGS) entry which is preliminary data.</text>
</comment>
<evidence type="ECO:0000256" key="3">
    <source>
        <dbReference type="ARBA" id="ARBA00022475"/>
    </source>
</evidence>
<feature type="domain" description="ABC transmembrane type-1" evidence="8">
    <location>
        <begin position="77"/>
        <end position="291"/>
    </location>
</feature>
<dbReference type="EMBL" id="QWEH01000016">
    <property type="protein sequence ID" value="RHW30043.1"/>
    <property type="molecule type" value="Genomic_DNA"/>
</dbReference>
<dbReference type="Gene3D" id="1.10.3720.10">
    <property type="entry name" value="MetI-like"/>
    <property type="match status" value="1"/>
</dbReference>
<keyword evidence="3" id="KW-1003">Cell membrane</keyword>
<keyword evidence="10" id="KW-1185">Reference proteome</keyword>
<dbReference type="InterPro" id="IPR035906">
    <property type="entry name" value="MetI-like_sf"/>
</dbReference>
<dbReference type="AlphaFoldDB" id="A0A417YBH3"/>
<dbReference type="OrthoDB" id="5174895at2"/>
<evidence type="ECO:0000256" key="2">
    <source>
        <dbReference type="ARBA" id="ARBA00022448"/>
    </source>
</evidence>
<gene>
    <name evidence="9" type="ORF">D1B32_18390</name>
</gene>
<dbReference type="CDD" id="cd06261">
    <property type="entry name" value="TM_PBP2"/>
    <property type="match status" value="1"/>
</dbReference>
<keyword evidence="2 7" id="KW-0813">Transport</keyword>
<accession>A0A417YBH3</accession>
<dbReference type="SUPFAM" id="SSF161098">
    <property type="entry name" value="MetI-like"/>
    <property type="match status" value="1"/>
</dbReference>
<dbReference type="PANTHER" id="PTHR43005:SF1">
    <property type="entry name" value="SPERMIDINE_PUTRESCINE TRANSPORT SYSTEM PERMEASE PROTEIN"/>
    <property type="match status" value="1"/>
</dbReference>
<dbReference type="Pfam" id="PF00528">
    <property type="entry name" value="BPD_transp_1"/>
    <property type="match status" value="1"/>
</dbReference>
<evidence type="ECO:0000313" key="10">
    <source>
        <dbReference type="Proteomes" id="UP000285456"/>
    </source>
</evidence>
<dbReference type="GO" id="GO:0005886">
    <property type="term" value="C:plasma membrane"/>
    <property type="evidence" value="ECO:0007669"/>
    <property type="project" value="UniProtKB-SubCell"/>
</dbReference>
<feature type="transmembrane region" description="Helical" evidence="7">
    <location>
        <begin position="165"/>
        <end position="189"/>
    </location>
</feature>
<feature type="transmembrane region" description="Helical" evidence="7">
    <location>
        <begin position="81"/>
        <end position="102"/>
    </location>
</feature>
<evidence type="ECO:0000259" key="8">
    <source>
        <dbReference type="PROSITE" id="PS50928"/>
    </source>
</evidence>
<evidence type="ECO:0000256" key="6">
    <source>
        <dbReference type="ARBA" id="ARBA00023136"/>
    </source>
</evidence>
<comment type="similarity">
    <text evidence="7">Belongs to the binding-protein-dependent transport system permease family.</text>
</comment>
<dbReference type="GO" id="GO:0055085">
    <property type="term" value="P:transmembrane transport"/>
    <property type="evidence" value="ECO:0007669"/>
    <property type="project" value="InterPro"/>
</dbReference>
<evidence type="ECO:0000313" key="9">
    <source>
        <dbReference type="EMBL" id="RHW30043.1"/>
    </source>
</evidence>
<keyword evidence="6 7" id="KW-0472">Membrane</keyword>
<dbReference type="Proteomes" id="UP000285456">
    <property type="component" value="Unassembled WGS sequence"/>
</dbReference>
<dbReference type="PANTHER" id="PTHR43005">
    <property type="entry name" value="BLR7065 PROTEIN"/>
    <property type="match status" value="1"/>
</dbReference>
<comment type="subcellular location">
    <subcellularLocation>
        <location evidence="1 7">Cell membrane</location>
        <topology evidence="1 7">Multi-pass membrane protein</topology>
    </subcellularLocation>
</comment>